<gene>
    <name evidence="1" type="ORF">DSO57_1031990</name>
</gene>
<keyword evidence="2" id="KW-1185">Reference proteome</keyword>
<protein>
    <submittedName>
        <fullName evidence="1">Uncharacterized protein</fullName>
    </submittedName>
</protein>
<sequence>MKCQGSSLWGVPENLRADSPQARQGGPTTQLELTLQYKITIFPGGPKVCWQGDVHHPKYLSGSGFIVSNRFLQAVRPQGEERSHWGQIRGQGRSSGLITFPVDSFGLSSSGLSVGWGVVRINNSSSLETWAQEQGLYPKPEFLWAAGPVNCRTAHPRFSGINPPQADIKCIDPCSKNRQTKEIIALNEGLITAPNGDTNLVTISFMNLKSTPATNQEQTQERGTGLRPSFMTLTAEQDNQAAKSRFLTNGRTPRLGAILPPLDPSTQFPWPWPSQCLDGPPMENVKFGGGYYIDPRILRSKLIAIFE</sequence>
<reference evidence="1" key="1">
    <citation type="submission" date="2022-04" db="EMBL/GenBank/DDBJ databases">
        <title>Genome of the entomopathogenic fungus Entomophthora muscae.</title>
        <authorList>
            <person name="Elya C."/>
            <person name="Lovett B.R."/>
            <person name="Lee E."/>
            <person name="Macias A.M."/>
            <person name="Hajek A.E."/>
            <person name="De Bivort B.L."/>
            <person name="Kasson M.T."/>
            <person name="De Fine Licht H.H."/>
            <person name="Stajich J.E."/>
        </authorList>
    </citation>
    <scope>NUCLEOTIDE SEQUENCE</scope>
    <source>
        <strain evidence="1">Berkeley</strain>
    </source>
</reference>
<proteinExistence type="predicted"/>
<dbReference type="Proteomes" id="UP001165960">
    <property type="component" value="Unassembled WGS sequence"/>
</dbReference>
<evidence type="ECO:0000313" key="2">
    <source>
        <dbReference type="Proteomes" id="UP001165960"/>
    </source>
</evidence>
<organism evidence="1 2">
    <name type="scientific">Entomophthora muscae</name>
    <dbReference type="NCBI Taxonomy" id="34485"/>
    <lineage>
        <taxon>Eukaryota</taxon>
        <taxon>Fungi</taxon>
        <taxon>Fungi incertae sedis</taxon>
        <taxon>Zoopagomycota</taxon>
        <taxon>Entomophthoromycotina</taxon>
        <taxon>Entomophthoromycetes</taxon>
        <taxon>Entomophthorales</taxon>
        <taxon>Entomophthoraceae</taxon>
        <taxon>Entomophthora</taxon>
    </lineage>
</organism>
<evidence type="ECO:0000313" key="1">
    <source>
        <dbReference type="EMBL" id="KAJ9048723.1"/>
    </source>
</evidence>
<accession>A0ACC2RF60</accession>
<name>A0ACC2RF60_9FUNG</name>
<comment type="caution">
    <text evidence="1">The sequence shown here is derived from an EMBL/GenBank/DDBJ whole genome shotgun (WGS) entry which is preliminary data.</text>
</comment>
<dbReference type="EMBL" id="QTSX02007335">
    <property type="protein sequence ID" value="KAJ9048723.1"/>
    <property type="molecule type" value="Genomic_DNA"/>
</dbReference>